<evidence type="ECO:0000313" key="2">
    <source>
        <dbReference type="Proteomes" id="UP000596205"/>
    </source>
</evidence>
<gene>
    <name evidence="1" type="ORF">JFN94_00070</name>
</gene>
<sequence length="85" mass="9199">MTYQVLMISRGEIVLSDGARIVRVPGEALLPVIKDSHAFVVYVDSMQYLGAIRDGEKVDVATRQAVISAITAHFSAKGSTVDFES</sequence>
<evidence type="ECO:0000313" key="1">
    <source>
        <dbReference type="EMBL" id="QQK04115.1"/>
    </source>
</evidence>
<organism evidence="1 2">
    <name type="scientific">Burkholderia anthina</name>
    <dbReference type="NCBI Taxonomy" id="179879"/>
    <lineage>
        <taxon>Bacteria</taxon>
        <taxon>Pseudomonadati</taxon>
        <taxon>Pseudomonadota</taxon>
        <taxon>Betaproteobacteria</taxon>
        <taxon>Burkholderiales</taxon>
        <taxon>Burkholderiaceae</taxon>
        <taxon>Burkholderia</taxon>
        <taxon>Burkholderia cepacia complex</taxon>
    </lineage>
</organism>
<reference evidence="1 2" key="1">
    <citation type="submission" date="2020-12" db="EMBL/GenBank/DDBJ databases">
        <title>Complete genome sequence of Burkholderia anthina BJQ0011.</title>
        <authorList>
            <person name="Xu Y."/>
        </authorList>
    </citation>
    <scope>NUCLEOTIDE SEQUENCE [LARGE SCALE GENOMIC DNA]</scope>
    <source>
        <strain evidence="1 2">BJQ0011</strain>
    </source>
</reference>
<dbReference type="Proteomes" id="UP000596205">
    <property type="component" value="Chromosome 1"/>
</dbReference>
<dbReference type="Pfam" id="PF15603">
    <property type="entry name" value="Imm74"/>
    <property type="match status" value="1"/>
</dbReference>
<dbReference type="InterPro" id="IPR028148">
    <property type="entry name" value="Imm74"/>
</dbReference>
<accession>A0A7T6VHR1</accession>
<name>A0A7T6VHR1_9BURK</name>
<dbReference type="KEGG" id="bann:JFN94_00070"/>
<proteinExistence type="predicted"/>
<dbReference type="AlphaFoldDB" id="A0A7T6VHR1"/>
<dbReference type="EMBL" id="CP066769">
    <property type="protein sequence ID" value="QQK04115.1"/>
    <property type="molecule type" value="Genomic_DNA"/>
</dbReference>
<protein>
    <submittedName>
        <fullName evidence="1">Uncharacterized protein</fullName>
    </submittedName>
</protein>